<organism evidence="1 2">
    <name type="scientific">Pandoraea captiosa</name>
    <dbReference type="NCBI Taxonomy" id="2508302"/>
    <lineage>
        <taxon>Bacteria</taxon>
        <taxon>Pseudomonadati</taxon>
        <taxon>Pseudomonadota</taxon>
        <taxon>Betaproteobacteria</taxon>
        <taxon>Burkholderiales</taxon>
        <taxon>Burkholderiaceae</taxon>
        <taxon>Pandoraea</taxon>
    </lineage>
</organism>
<gene>
    <name evidence="1" type="ORF">PCA31118_02001</name>
</gene>
<dbReference type="EMBL" id="CABPSQ010000002">
    <property type="protein sequence ID" value="VVE65401.1"/>
    <property type="molecule type" value="Genomic_DNA"/>
</dbReference>
<reference evidence="1 2" key="1">
    <citation type="submission" date="2019-08" db="EMBL/GenBank/DDBJ databases">
        <authorList>
            <person name="Peeters C."/>
        </authorList>
    </citation>
    <scope>NUCLEOTIDE SEQUENCE [LARGE SCALE GENOMIC DNA]</scope>
    <source>
        <strain evidence="1 2">LMG 31118</strain>
    </source>
</reference>
<evidence type="ECO:0000313" key="1">
    <source>
        <dbReference type="EMBL" id="VVE65401.1"/>
    </source>
</evidence>
<sequence>MDVTAIMNPLNSISLTNLTHAQFPFPSYPEKDLSTRRADALAKFNTLASQPEHASPELFRTFLSDFTRMGWWDALADLFFRSGAKREILNAVAICHIASFPAGREFLWDAQSSFGDRSFHEHVVLLLMELDEGARAHMLGNPTLSEDGMILMSIGDTGLHLPLTTVCVECPGLLSHEAVASMLLATDDTSRTLLGRVADRVASEHNGVGDATCNALWYALLAGMSQCSAFYNAAQTTDVRDLATVYLSAARSMENAQEIASALSRCARLLERQEDWGNAAQMRCSLAAHYADQASNPGMHSHDDSPQVLTRLAVHESIAAARCLEKANEPYAARQWLQRAQGHFDQLVAVSDFDFLSRTGERLYAAYGNANLPDEAQRLAADVLRLAETRGPLMMTTSFHRQHASWVRKLDAVF</sequence>
<proteinExistence type="predicted"/>
<dbReference type="Proteomes" id="UP000414136">
    <property type="component" value="Unassembled WGS sequence"/>
</dbReference>
<protein>
    <submittedName>
        <fullName evidence="1">Uncharacterized protein</fullName>
    </submittedName>
</protein>
<accession>A0A5E4ZVI1</accession>
<evidence type="ECO:0000313" key="2">
    <source>
        <dbReference type="Proteomes" id="UP000414136"/>
    </source>
</evidence>
<dbReference type="AlphaFoldDB" id="A0A5E4ZVI1"/>
<keyword evidence="2" id="KW-1185">Reference proteome</keyword>
<name>A0A5E4ZVI1_9BURK</name>